<keyword evidence="2" id="KW-1185">Reference proteome</keyword>
<comment type="caution">
    <text evidence="1">The sequence shown here is derived from an EMBL/GenBank/DDBJ whole genome shotgun (WGS) entry which is preliminary data.</text>
</comment>
<gene>
    <name evidence="1" type="ORF">SAMN04490186_6191</name>
</gene>
<protein>
    <submittedName>
        <fullName evidence="1">Uncharacterized protein</fullName>
    </submittedName>
</protein>
<proteinExistence type="predicted"/>
<reference evidence="1 2" key="1">
    <citation type="submission" date="2016-10" db="EMBL/GenBank/DDBJ databases">
        <authorList>
            <person name="Varghese N."/>
            <person name="Submissions S."/>
        </authorList>
    </citation>
    <scope>NUCLEOTIDE SEQUENCE [LARGE SCALE GENOMIC DNA]</scope>
    <source>
        <strain evidence="1 2">BS2976</strain>
    </source>
</reference>
<dbReference type="EMBL" id="FNKM01000002">
    <property type="protein sequence ID" value="SDR40978.1"/>
    <property type="molecule type" value="Genomic_DNA"/>
</dbReference>
<evidence type="ECO:0000313" key="1">
    <source>
        <dbReference type="EMBL" id="SDR40978.1"/>
    </source>
</evidence>
<organism evidence="1 2">
    <name type="scientific">Pseudomonas grimontii</name>
    <dbReference type="NCBI Taxonomy" id="129847"/>
    <lineage>
        <taxon>Bacteria</taxon>
        <taxon>Pseudomonadati</taxon>
        <taxon>Pseudomonadota</taxon>
        <taxon>Gammaproteobacteria</taxon>
        <taxon>Pseudomonadales</taxon>
        <taxon>Pseudomonadaceae</taxon>
        <taxon>Pseudomonas</taxon>
    </lineage>
</organism>
<name>A0ABY0TW12_9PSED</name>
<accession>A0ABY0TW12</accession>
<evidence type="ECO:0000313" key="2">
    <source>
        <dbReference type="Proteomes" id="UP000198740"/>
    </source>
</evidence>
<dbReference type="Proteomes" id="UP000198740">
    <property type="component" value="Unassembled WGS sequence"/>
</dbReference>
<sequence length="76" mass="7847">MQATDWNKRLAGDSAYIRLASAQCDQSLIAGIGDADNSLSMRRVKSGSRGCMNHADGGGGGWHCTATGGFGGVEKD</sequence>